<organism evidence="1 2">
    <name type="scientific">Durusdinium trenchii</name>
    <dbReference type="NCBI Taxonomy" id="1381693"/>
    <lineage>
        <taxon>Eukaryota</taxon>
        <taxon>Sar</taxon>
        <taxon>Alveolata</taxon>
        <taxon>Dinophyceae</taxon>
        <taxon>Suessiales</taxon>
        <taxon>Symbiodiniaceae</taxon>
        <taxon>Durusdinium</taxon>
    </lineage>
</organism>
<protein>
    <submittedName>
        <fullName evidence="1">Uncharacterized protein</fullName>
    </submittedName>
</protein>
<comment type="caution">
    <text evidence="1">The sequence shown here is derived from an EMBL/GenBank/DDBJ whole genome shotgun (WGS) entry which is preliminary data.</text>
</comment>
<evidence type="ECO:0000313" key="2">
    <source>
        <dbReference type="Proteomes" id="UP001642464"/>
    </source>
</evidence>
<reference evidence="1 2" key="1">
    <citation type="submission" date="2024-02" db="EMBL/GenBank/DDBJ databases">
        <authorList>
            <person name="Chen Y."/>
            <person name="Shah S."/>
            <person name="Dougan E. K."/>
            <person name="Thang M."/>
            <person name="Chan C."/>
        </authorList>
    </citation>
    <scope>NUCLEOTIDE SEQUENCE [LARGE SCALE GENOMIC DNA]</scope>
</reference>
<feature type="non-terminal residue" evidence="1">
    <location>
        <position position="61"/>
    </location>
</feature>
<accession>A0ABP0PAQ5</accession>
<name>A0ABP0PAQ5_9DINO</name>
<keyword evidence="2" id="KW-1185">Reference proteome</keyword>
<dbReference type="Proteomes" id="UP001642464">
    <property type="component" value="Unassembled WGS sequence"/>
</dbReference>
<sequence length="61" mass="6670">VEMVLNEVTPACIAQSVVKGEAGLSRLLLSTETLHYIYSMVLELTAVKQGQDSRVDRGFDS</sequence>
<dbReference type="EMBL" id="CAXAMM010033914">
    <property type="protein sequence ID" value="CAK9072047.1"/>
    <property type="molecule type" value="Genomic_DNA"/>
</dbReference>
<feature type="non-terminal residue" evidence="1">
    <location>
        <position position="1"/>
    </location>
</feature>
<evidence type="ECO:0000313" key="1">
    <source>
        <dbReference type="EMBL" id="CAK9072047.1"/>
    </source>
</evidence>
<gene>
    <name evidence="1" type="ORF">SCF082_LOCUS35516</name>
</gene>
<proteinExistence type="predicted"/>